<feature type="domain" description="RING-type" evidence="3">
    <location>
        <begin position="13"/>
        <end position="90"/>
    </location>
</feature>
<organism evidence="4 5">
    <name type="scientific">Bathycoccus prasinos</name>
    <dbReference type="NCBI Taxonomy" id="41875"/>
    <lineage>
        <taxon>Eukaryota</taxon>
        <taxon>Viridiplantae</taxon>
        <taxon>Chlorophyta</taxon>
        <taxon>Mamiellophyceae</taxon>
        <taxon>Mamiellales</taxon>
        <taxon>Bathycoccaceae</taxon>
        <taxon>Bathycoccus</taxon>
    </lineage>
</organism>
<dbReference type="RefSeq" id="XP_007511390.1">
    <property type="nucleotide sequence ID" value="XM_007511328.1"/>
</dbReference>
<dbReference type="GO" id="GO:0016567">
    <property type="term" value="P:protein ubiquitination"/>
    <property type="evidence" value="ECO:0007669"/>
    <property type="project" value="TreeGrafter"/>
</dbReference>
<dbReference type="CDD" id="cd16448">
    <property type="entry name" value="RING-H2"/>
    <property type="match status" value="1"/>
</dbReference>
<evidence type="ECO:0000256" key="1">
    <source>
        <dbReference type="PROSITE-ProRule" id="PRU00175"/>
    </source>
</evidence>
<dbReference type="EMBL" id="FO082271">
    <property type="protein sequence ID" value="CCO17511.1"/>
    <property type="molecule type" value="Genomic_DNA"/>
</dbReference>
<evidence type="ECO:0000313" key="4">
    <source>
        <dbReference type="EMBL" id="CCO17511.1"/>
    </source>
</evidence>
<accession>K8EHM0</accession>
<dbReference type="PANTHER" id="PTHR13198">
    <property type="entry name" value="RING FINGER PROTEIN 25"/>
    <property type="match status" value="1"/>
</dbReference>
<keyword evidence="1" id="KW-0862">Zinc</keyword>
<dbReference type="GeneID" id="19014095"/>
<gene>
    <name evidence="4" type="ORF">Bathy08g01160</name>
</gene>
<dbReference type="InterPro" id="IPR001841">
    <property type="entry name" value="Znf_RING"/>
</dbReference>
<protein>
    <recommendedName>
        <fullName evidence="3">RING-type domain-containing protein</fullName>
    </recommendedName>
</protein>
<dbReference type="PANTHER" id="PTHR13198:SF4">
    <property type="entry name" value="E3 UBIQUITIN-PROTEIN LIGASE RNF25"/>
    <property type="match status" value="1"/>
</dbReference>
<feature type="region of interest" description="Disordered" evidence="2">
    <location>
        <begin position="100"/>
        <end position="120"/>
    </location>
</feature>
<name>K8EHM0_9CHLO</name>
<dbReference type="GO" id="GO:0005634">
    <property type="term" value="C:nucleus"/>
    <property type="evidence" value="ECO:0007669"/>
    <property type="project" value="TreeGrafter"/>
</dbReference>
<dbReference type="KEGG" id="bpg:Bathy08g01160"/>
<dbReference type="Proteomes" id="UP000198341">
    <property type="component" value="Chromosome 8"/>
</dbReference>
<proteinExistence type="predicted"/>
<sequence>MNKEEEEEEDNLCTFCTFPLKVKLEEEKKKKNIIRLTKCKHAFHRECFKRWHVWRQKEWEREMREMNWPKGSEEEKRARAKPTHECPLCRVEVEERFDFSKSNNISGEDDDSDEEEEEKTMKEMVMSEEMLNKLRKQREVFRRKLLKAREIGALVVKDPSKTNVNRLLVPRSREPTQQTNGGGEGGETEGRNSDSVAVVPVVGTTTATASRGRGRGSNFLARALARARIEDEDDQDG</sequence>
<dbReference type="GO" id="GO:0008270">
    <property type="term" value="F:zinc ion binding"/>
    <property type="evidence" value="ECO:0007669"/>
    <property type="project" value="UniProtKB-KW"/>
</dbReference>
<dbReference type="Gene3D" id="3.30.40.10">
    <property type="entry name" value="Zinc/RING finger domain, C3HC4 (zinc finger)"/>
    <property type="match status" value="1"/>
</dbReference>
<feature type="region of interest" description="Disordered" evidence="2">
    <location>
        <begin position="167"/>
        <end position="217"/>
    </location>
</feature>
<feature type="compositionally biased region" description="Low complexity" evidence="2">
    <location>
        <begin position="196"/>
        <end position="211"/>
    </location>
</feature>
<dbReference type="AlphaFoldDB" id="K8EHM0"/>
<evidence type="ECO:0000313" key="5">
    <source>
        <dbReference type="Proteomes" id="UP000198341"/>
    </source>
</evidence>
<dbReference type="InterPro" id="IPR013083">
    <property type="entry name" value="Znf_RING/FYVE/PHD"/>
</dbReference>
<evidence type="ECO:0000259" key="3">
    <source>
        <dbReference type="PROSITE" id="PS50089"/>
    </source>
</evidence>
<dbReference type="InterPro" id="IPR039133">
    <property type="entry name" value="RNF25"/>
</dbReference>
<dbReference type="SMART" id="SM00184">
    <property type="entry name" value="RING"/>
    <property type="match status" value="1"/>
</dbReference>
<dbReference type="GO" id="GO:0061630">
    <property type="term" value="F:ubiquitin protein ligase activity"/>
    <property type="evidence" value="ECO:0007669"/>
    <property type="project" value="InterPro"/>
</dbReference>
<keyword evidence="5" id="KW-1185">Reference proteome</keyword>
<dbReference type="SUPFAM" id="SSF57850">
    <property type="entry name" value="RING/U-box"/>
    <property type="match status" value="1"/>
</dbReference>
<reference evidence="4 5" key="1">
    <citation type="submission" date="2011-10" db="EMBL/GenBank/DDBJ databases">
        <authorList>
            <person name="Genoscope - CEA"/>
        </authorList>
    </citation>
    <scope>NUCLEOTIDE SEQUENCE [LARGE SCALE GENOMIC DNA]</scope>
    <source>
        <strain evidence="4 5">RCC 1105</strain>
    </source>
</reference>
<evidence type="ECO:0000256" key="2">
    <source>
        <dbReference type="SAM" id="MobiDB-lite"/>
    </source>
</evidence>
<feature type="compositionally biased region" description="Acidic residues" evidence="2">
    <location>
        <begin position="107"/>
        <end position="118"/>
    </location>
</feature>
<keyword evidence="1" id="KW-0863">Zinc-finger</keyword>
<keyword evidence="1" id="KW-0479">Metal-binding</keyword>
<dbReference type="PROSITE" id="PS50089">
    <property type="entry name" value="ZF_RING_2"/>
    <property type="match status" value="1"/>
</dbReference>